<proteinExistence type="predicted"/>
<dbReference type="CDD" id="cd00371">
    <property type="entry name" value="HMA"/>
    <property type="match status" value="1"/>
</dbReference>
<feature type="domain" description="HMA" evidence="2">
    <location>
        <begin position="2"/>
        <end position="67"/>
    </location>
</feature>
<protein>
    <recommendedName>
        <fullName evidence="2">HMA domain-containing protein</fullName>
    </recommendedName>
</protein>
<dbReference type="KEGG" id="crd:CRES_0604"/>
<dbReference type="STRING" id="662755.CRES_0604"/>
<dbReference type="FunFam" id="3.30.70.100:FF:000001">
    <property type="entry name" value="ATPase copper transporting beta"/>
    <property type="match status" value="1"/>
</dbReference>
<dbReference type="SUPFAM" id="SSF55008">
    <property type="entry name" value="HMA, heavy metal-associated domain"/>
    <property type="match status" value="1"/>
</dbReference>
<dbReference type="InterPro" id="IPR006121">
    <property type="entry name" value="HMA_dom"/>
</dbReference>
<dbReference type="Gene3D" id="3.30.70.100">
    <property type="match status" value="1"/>
</dbReference>
<evidence type="ECO:0000313" key="4">
    <source>
        <dbReference type="Proteomes" id="UP000000492"/>
    </source>
</evidence>
<gene>
    <name evidence="3" type="ordered locus">CRES_0604</name>
</gene>
<evidence type="ECO:0000259" key="2">
    <source>
        <dbReference type="PROSITE" id="PS50846"/>
    </source>
</evidence>
<dbReference type="PROSITE" id="PS50846">
    <property type="entry name" value="HMA_2"/>
    <property type="match status" value="1"/>
</dbReference>
<reference evidence="3 4" key="1">
    <citation type="journal article" date="2012" name="BMC Genomics">
        <title>Complete genome sequence, lifestyle, and multi-drug resistance of the human pathogen Corynebacterium resistens DSM 45100 isolated from blood samples of a leukemia patient.</title>
        <authorList>
            <person name="Schroder J."/>
            <person name="Maus I."/>
            <person name="Meyer K."/>
            <person name="Wordemann S."/>
            <person name="Blom J."/>
            <person name="Jaenicke S."/>
            <person name="Schneider J."/>
            <person name="Trost E."/>
            <person name="Tauch A."/>
        </authorList>
    </citation>
    <scope>NUCLEOTIDE SEQUENCE [LARGE SCALE GENOMIC DNA]</scope>
    <source>
        <strain evidence="4">DSM 45100 / JCM 12819 / CCUG 50093 / GTC 2026 / SICGH 158</strain>
    </source>
</reference>
<dbReference type="Proteomes" id="UP000000492">
    <property type="component" value="Chromosome"/>
</dbReference>
<dbReference type="InterPro" id="IPR036163">
    <property type="entry name" value="HMA_dom_sf"/>
</dbReference>
<dbReference type="OrthoDB" id="9813965at2"/>
<dbReference type="AlphaFoldDB" id="F8DZ24"/>
<dbReference type="EMBL" id="CP002857">
    <property type="protein sequence ID" value="AEI08965.1"/>
    <property type="molecule type" value="Genomic_DNA"/>
</dbReference>
<name>F8DZ24_CORRG</name>
<evidence type="ECO:0000313" key="3">
    <source>
        <dbReference type="EMBL" id="AEI08965.1"/>
    </source>
</evidence>
<accession>F8DZ24</accession>
<keyword evidence="4" id="KW-1185">Reference proteome</keyword>
<sequence length="70" mass="7398">MRQQLFKVEGMSCGHCEAAVREEVSKIPGITTISVSAKEGSLQVDDDGTVEAKDIIAAVDEAGYDATLVN</sequence>
<dbReference type="GO" id="GO:0046872">
    <property type="term" value="F:metal ion binding"/>
    <property type="evidence" value="ECO:0007669"/>
    <property type="project" value="UniProtKB-KW"/>
</dbReference>
<organism evidence="3 4">
    <name type="scientific">Corynebacterium resistens (strain DSM 45100 / JCM 12819 / GTC 2026 / SICGH 158)</name>
    <dbReference type="NCBI Taxonomy" id="662755"/>
    <lineage>
        <taxon>Bacteria</taxon>
        <taxon>Bacillati</taxon>
        <taxon>Actinomycetota</taxon>
        <taxon>Actinomycetes</taxon>
        <taxon>Mycobacteriales</taxon>
        <taxon>Corynebacteriaceae</taxon>
        <taxon>Corynebacterium</taxon>
    </lineage>
</organism>
<keyword evidence="1" id="KW-0479">Metal-binding</keyword>
<dbReference type="RefSeq" id="WP_013887988.1">
    <property type="nucleotide sequence ID" value="NC_015673.1"/>
</dbReference>
<dbReference type="eggNOG" id="COG2608">
    <property type="taxonomic scope" value="Bacteria"/>
</dbReference>
<evidence type="ECO:0000256" key="1">
    <source>
        <dbReference type="ARBA" id="ARBA00022723"/>
    </source>
</evidence>
<dbReference type="HOGENOM" id="CLU_134973_13_1_11"/>
<dbReference type="Pfam" id="PF00403">
    <property type="entry name" value="HMA"/>
    <property type="match status" value="1"/>
</dbReference>